<accession>A0A2S9YTQ4</accession>
<dbReference type="Proteomes" id="UP000238823">
    <property type="component" value="Unassembled WGS sequence"/>
</dbReference>
<organism evidence="1 2">
    <name type="scientific">Enhygromyxa salina</name>
    <dbReference type="NCBI Taxonomy" id="215803"/>
    <lineage>
        <taxon>Bacteria</taxon>
        <taxon>Pseudomonadati</taxon>
        <taxon>Myxococcota</taxon>
        <taxon>Polyangia</taxon>
        <taxon>Nannocystales</taxon>
        <taxon>Nannocystaceae</taxon>
        <taxon>Enhygromyxa</taxon>
    </lineage>
</organism>
<reference evidence="1 2" key="1">
    <citation type="submission" date="2018-03" db="EMBL/GenBank/DDBJ databases">
        <title>Draft Genome Sequences of the Obligatory Marine Myxobacteria Enhygromyxa salina SWB007.</title>
        <authorList>
            <person name="Poehlein A."/>
            <person name="Moghaddam J.A."/>
            <person name="Harms H."/>
            <person name="Alanjari M."/>
            <person name="Koenig G.M."/>
            <person name="Daniel R."/>
            <person name="Schaeberle T.F."/>
        </authorList>
    </citation>
    <scope>NUCLEOTIDE SEQUENCE [LARGE SCALE GENOMIC DNA]</scope>
    <source>
        <strain evidence="1 2">SWB007</strain>
    </source>
</reference>
<dbReference type="SUPFAM" id="SSF52540">
    <property type="entry name" value="P-loop containing nucleoside triphosphate hydrolases"/>
    <property type="match status" value="1"/>
</dbReference>
<gene>
    <name evidence="1" type="ORF">ENSA7_17450</name>
</gene>
<protein>
    <submittedName>
        <fullName evidence="1">Sulfotransferase family protein</fullName>
    </submittedName>
</protein>
<proteinExistence type="predicted"/>
<dbReference type="InterPro" id="IPR027417">
    <property type="entry name" value="P-loop_NTPase"/>
</dbReference>
<dbReference type="GO" id="GO:0008146">
    <property type="term" value="F:sulfotransferase activity"/>
    <property type="evidence" value="ECO:0007669"/>
    <property type="project" value="InterPro"/>
</dbReference>
<sequence>MFVSHRYRAIFVHLQRTGGNSVHRVFEAHDPELVVAVPIDPAKQRTKHCFVADIADAIDPAVFAGYTKFCVVRNPFERLLSWYHFLADGGNVEDAGIRVAHGSRGLSVYERGLARLRAGRRGRLLGAYTGLAHGLGRALGIDPAEELELRCEAIGERVIREVRRNAASFTEFVELPRNHPGGLLERFFVNQLEYLQIDGELAVDHVLRFEQLGEDFAALATKLEFPGALPHVNASSRGRRYREAYDAQTRARVSERFAPDLAAFSYEF</sequence>
<evidence type="ECO:0000313" key="1">
    <source>
        <dbReference type="EMBL" id="PRQ08460.1"/>
    </source>
</evidence>
<name>A0A2S9YTQ4_9BACT</name>
<evidence type="ECO:0000313" key="2">
    <source>
        <dbReference type="Proteomes" id="UP000238823"/>
    </source>
</evidence>
<dbReference type="Gene3D" id="3.40.50.300">
    <property type="entry name" value="P-loop containing nucleotide triphosphate hydrolases"/>
    <property type="match status" value="1"/>
</dbReference>
<dbReference type="AlphaFoldDB" id="A0A2S9YTQ4"/>
<dbReference type="RefSeq" id="WP_106088774.1">
    <property type="nucleotide sequence ID" value="NZ_PVNL01000041.1"/>
</dbReference>
<dbReference type="InterPro" id="IPR005331">
    <property type="entry name" value="Sulfotransferase"/>
</dbReference>
<dbReference type="Pfam" id="PF03567">
    <property type="entry name" value="Sulfotransfer_2"/>
    <property type="match status" value="1"/>
</dbReference>
<comment type="caution">
    <text evidence="1">The sequence shown here is derived from an EMBL/GenBank/DDBJ whole genome shotgun (WGS) entry which is preliminary data.</text>
</comment>
<dbReference type="OrthoDB" id="288532at2"/>
<keyword evidence="1" id="KW-0808">Transferase</keyword>
<dbReference type="EMBL" id="PVNL01000041">
    <property type="protein sequence ID" value="PRQ08460.1"/>
    <property type="molecule type" value="Genomic_DNA"/>
</dbReference>
<dbReference type="GO" id="GO:0016020">
    <property type="term" value="C:membrane"/>
    <property type="evidence" value="ECO:0007669"/>
    <property type="project" value="InterPro"/>
</dbReference>